<proteinExistence type="predicted"/>
<keyword evidence="2" id="KW-1185">Reference proteome</keyword>
<gene>
    <name evidence="1" type="ORF">LTS18_014704</name>
</gene>
<feature type="non-terminal residue" evidence="1">
    <location>
        <position position="1"/>
    </location>
</feature>
<protein>
    <submittedName>
        <fullName evidence="1">Uncharacterized protein</fullName>
    </submittedName>
</protein>
<reference evidence="1" key="1">
    <citation type="submission" date="2024-09" db="EMBL/GenBank/DDBJ databases">
        <title>Black Yeasts Isolated from many extreme environments.</title>
        <authorList>
            <person name="Coleine C."/>
            <person name="Stajich J.E."/>
            <person name="Selbmann L."/>
        </authorList>
    </citation>
    <scope>NUCLEOTIDE SEQUENCE</scope>
    <source>
        <strain evidence="1">CCFEE 5737</strain>
    </source>
</reference>
<dbReference type="Proteomes" id="UP001186974">
    <property type="component" value="Unassembled WGS sequence"/>
</dbReference>
<sequence length="92" mass="9961">IMLKWLEFGDWGEAFDQVIPKRKGGTLKSTLARDEHRSEDGQGASIHSDDAENGDEADDGEDCSVASNKAIEKTAEVVQGPEEAKEVIADSQ</sequence>
<dbReference type="EMBL" id="JAWDJW010004760">
    <property type="protein sequence ID" value="KAK3072120.1"/>
    <property type="molecule type" value="Genomic_DNA"/>
</dbReference>
<comment type="caution">
    <text evidence="1">The sequence shown here is derived from an EMBL/GenBank/DDBJ whole genome shotgun (WGS) entry which is preliminary data.</text>
</comment>
<evidence type="ECO:0000313" key="1">
    <source>
        <dbReference type="EMBL" id="KAK3072120.1"/>
    </source>
</evidence>
<accession>A0ACC3DH40</accession>
<evidence type="ECO:0000313" key="2">
    <source>
        <dbReference type="Proteomes" id="UP001186974"/>
    </source>
</evidence>
<name>A0ACC3DH40_9PEZI</name>
<organism evidence="1 2">
    <name type="scientific">Coniosporium uncinatum</name>
    <dbReference type="NCBI Taxonomy" id="93489"/>
    <lineage>
        <taxon>Eukaryota</taxon>
        <taxon>Fungi</taxon>
        <taxon>Dikarya</taxon>
        <taxon>Ascomycota</taxon>
        <taxon>Pezizomycotina</taxon>
        <taxon>Dothideomycetes</taxon>
        <taxon>Dothideomycetes incertae sedis</taxon>
        <taxon>Coniosporium</taxon>
    </lineage>
</organism>